<sequence>MAYTLLLILASVVFIVLATTRLQLHPFLALILAALGFGLGSGMSGTAVIDAISAGFGGTVGAIGIVILAGSIIGVFLEKSGGALRLAESIIKRCGDKHIPAAMGGVGYVVSMPVYCDTAFVILSPLNKALSRKAGVGVAAGAVALSLGLYATHTMVPPTPGPVAAAGILDADLGLVILWGVVASLVALFAGWLFATRVAAKVDIEPSTTNESAQPTADEIPLSAADAPGVLASVAPILLPIVLILLRSVAQLPSAPFGANRLFATLDFIGHPVLALLLGVGLAFTLPSRFDRKMLSAGGWLGDAVAAAAPIIIITAAGGAFGKVLQNADIGAALGPYIETIGLGVVIPFLLAAVLKTAQGSSTVAIITTASLMAPFMVALGLDSESGRALTVIAIGAGSMVVSHANDSYFWVVTQFSGMDVKTGYKLQTLGTLVEGTAAAAVVWVLSLFLLP</sequence>
<feature type="transmembrane region" description="Helical" evidence="1">
    <location>
        <begin position="134"/>
        <end position="152"/>
    </location>
</feature>
<name>A0A193LJM0_9GAMM</name>
<feature type="transmembrane region" description="Helical" evidence="1">
    <location>
        <begin position="56"/>
        <end position="77"/>
    </location>
</feature>
<dbReference type="GO" id="GO:0005886">
    <property type="term" value="C:plasma membrane"/>
    <property type="evidence" value="ECO:0007669"/>
    <property type="project" value="TreeGrafter"/>
</dbReference>
<dbReference type="PIRSF" id="PIRSF002746">
    <property type="entry name" value="Gluconate_transporter"/>
    <property type="match status" value="1"/>
</dbReference>
<dbReference type="STRING" id="1548547.BA177_16650"/>
<keyword evidence="1" id="KW-1133">Transmembrane helix</keyword>
<feature type="transmembrane region" description="Helical" evidence="1">
    <location>
        <begin position="262"/>
        <end position="284"/>
    </location>
</feature>
<keyword evidence="3" id="KW-1185">Reference proteome</keyword>
<dbReference type="Pfam" id="PF02447">
    <property type="entry name" value="GntP_permease"/>
    <property type="match status" value="1"/>
</dbReference>
<dbReference type="AlphaFoldDB" id="A0A193LJM0"/>
<evidence type="ECO:0000256" key="1">
    <source>
        <dbReference type="SAM" id="Phobius"/>
    </source>
</evidence>
<feature type="transmembrane region" description="Helical" evidence="1">
    <location>
        <begin position="304"/>
        <end position="325"/>
    </location>
</feature>
<dbReference type="RefSeq" id="WP_068618070.1">
    <property type="nucleotide sequence ID" value="NZ_CP016268.1"/>
</dbReference>
<evidence type="ECO:0000313" key="2">
    <source>
        <dbReference type="EMBL" id="ANO52594.1"/>
    </source>
</evidence>
<feature type="transmembrane region" description="Helical" evidence="1">
    <location>
        <begin position="432"/>
        <end position="451"/>
    </location>
</feature>
<dbReference type="EMBL" id="CP016268">
    <property type="protein sequence ID" value="ANO52594.1"/>
    <property type="molecule type" value="Genomic_DNA"/>
</dbReference>
<feature type="transmembrane region" description="Helical" evidence="1">
    <location>
        <begin position="230"/>
        <end position="250"/>
    </location>
</feature>
<dbReference type="KEGG" id="woc:BA177_16650"/>
<dbReference type="PANTHER" id="PTHR30354">
    <property type="entry name" value="GNT FAMILY GLUCONATE TRANSPORTER"/>
    <property type="match status" value="1"/>
</dbReference>
<feature type="transmembrane region" description="Helical" evidence="1">
    <location>
        <begin position="361"/>
        <end position="382"/>
    </location>
</feature>
<dbReference type="PANTHER" id="PTHR30354:SF11">
    <property type="entry name" value="PERMEASE"/>
    <property type="match status" value="1"/>
</dbReference>
<feature type="transmembrane region" description="Helical" evidence="1">
    <location>
        <begin position="337"/>
        <end position="355"/>
    </location>
</feature>
<keyword evidence="1" id="KW-0472">Membrane</keyword>
<dbReference type="Proteomes" id="UP000092695">
    <property type="component" value="Chromosome"/>
</dbReference>
<evidence type="ECO:0000313" key="3">
    <source>
        <dbReference type="Proteomes" id="UP000092695"/>
    </source>
</evidence>
<proteinExistence type="predicted"/>
<dbReference type="OrthoDB" id="9787129at2"/>
<accession>A0A193LJM0</accession>
<feature type="transmembrane region" description="Helical" evidence="1">
    <location>
        <begin position="173"/>
        <end position="195"/>
    </location>
</feature>
<gene>
    <name evidence="2" type="ORF">BA177_16650</name>
</gene>
<keyword evidence="1" id="KW-0812">Transmembrane</keyword>
<dbReference type="InterPro" id="IPR003474">
    <property type="entry name" value="Glcn_transporter"/>
</dbReference>
<protein>
    <submittedName>
        <fullName evidence="2">Gluconate transporter</fullName>
    </submittedName>
</protein>
<reference evidence="2 3" key="1">
    <citation type="submission" date="2016-06" db="EMBL/GenBank/DDBJ databases">
        <title>Complete genome sequence of a deep-branching marine Gamma Proteobacterium Woeseia oceani type strain XK5.</title>
        <authorList>
            <person name="Mu D."/>
            <person name="Du Z."/>
        </authorList>
    </citation>
    <scope>NUCLEOTIDE SEQUENCE [LARGE SCALE GENOMIC DNA]</scope>
    <source>
        <strain evidence="2 3">XK5</strain>
    </source>
</reference>
<feature type="transmembrane region" description="Helical" evidence="1">
    <location>
        <begin position="28"/>
        <end position="49"/>
    </location>
</feature>
<dbReference type="GO" id="GO:0015128">
    <property type="term" value="F:gluconate transmembrane transporter activity"/>
    <property type="evidence" value="ECO:0007669"/>
    <property type="project" value="InterPro"/>
</dbReference>
<organism evidence="2 3">
    <name type="scientific">Woeseia oceani</name>
    <dbReference type="NCBI Taxonomy" id="1548547"/>
    <lineage>
        <taxon>Bacteria</taxon>
        <taxon>Pseudomonadati</taxon>
        <taxon>Pseudomonadota</taxon>
        <taxon>Gammaproteobacteria</taxon>
        <taxon>Woeseiales</taxon>
        <taxon>Woeseiaceae</taxon>
        <taxon>Woeseia</taxon>
    </lineage>
</organism>